<dbReference type="Proteomes" id="UP000229176">
    <property type="component" value="Unassembled WGS sequence"/>
</dbReference>
<gene>
    <name evidence="1" type="ORF">COW91_00910</name>
</gene>
<evidence type="ECO:0000313" key="2">
    <source>
        <dbReference type="Proteomes" id="UP000229176"/>
    </source>
</evidence>
<sequence length="568" mass="66832">MDYKSQNVVCQNCKVQFTIESEDFNFYEKIKVPPPTFCPECRAQRRFIWRNERTLYKRKCDLCGKNIIGLYPEKTIFPVFCYECWYSDAWDPLSYGLNYDPSIPFFNQLKNLMQKVPRLAIWVVASTKSEYTNQSYFNKNTYLSFALRDSENAFYVGRTKTIKNSLDATYTHFSELMYDSVNVEKSYNSAHIFDSEAIIDSMYIFSSRNCQNCFGGTNLRSANYIYFGEKLSKDSYKEKINSLDLGSRIIVEELENKFKEYSLRQIHRALELVNCTNSIGNYLINSKDCFYVFDGFELENARNSVWVFSSKDISDCYGMGSSNHVYETIGCEEVANCFFANITDSSTYTYYTDLCKSSQNLFGCVSLKSKKYCILNKQYSKEEYLKLIKKIKEDMNNNPYIDKRGIIYKYGEFFPVDLSPFAYNETIAQEFYPKNKEQIINLGFKFFESETRNYIPTIKIGEIPDNIEEIEDDFCNEIIECKNKGKIETQCTLAFKIILDELSLYRKLKIPIPEYCPNCRHYQRLTKHLSPKIFNRICVKCKKDIKTSYSPERPEIVYCEKCYQQEVY</sequence>
<comment type="caution">
    <text evidence="1">The sequence shown here is derived from an EMBL/GenBank/DDBJ whole genome shotgun (WGS) entry which is preliminary data.</text>
</comment>
<protein>
    <submittedName>
        <fullName evidence="1">Uncharacterized protein</fullName>
    </submittedName>
</protein>
<dbReference type="EMBL" id="PCTI01000011">
    <property type="protein sequence ID" value="PIP69119.1"/>
    <property type="molecule type" value="Genomic_DNA"/>
</dbReference>
<name>A0A2H0CH90_9BACT</name>
<organism evidence="1 2">
    <name type="scientific">Candidatus Nomurabacteria bacterium CG22_combo_CG10-13_8_21_14_all_32_8</name>
    <dbReference type="NCBI Taxonomy" id="1974732"/>
    <lineage>
        <taxon>Bacteria</taxon>
        <taxon>Candidatus Nomuraibacteriota</taxon>
    </lineage>
</organism>
<evidence type="ECO:0000313" key="1">
    <source>
        <dbReference type="EMBL" id="PIP69119.1"/>
    </source>
</evidence>
<accession>A0A2H0CH90</accession>
<dbReference type="AlphaFoldDB" id="A0A2H0CH90"/>
<proteinExistence type="predicted"/>
<reference evidence="1 2" key="1">
    <citation type="submission" date="2017-09" db="EMBL/GenBank/DDBJ databases">
        <title>Depth-based differentiation of microbial function through sediment-hosted aquifers and enrichment of novel symbionts in the deep terrestrial subsurface.</title>
        <authorList>
            <person name="Probst A.J."/>
            <person name="Ladd B."/>
            <person name="Jarett J.K."/>
            <person name="Geller-Mcgrath D.E."/>
            <person name="Sieber C.M."/>
            <person name="Emerson J.B."/>
            <person name="Anantharaman K."/>
            <person name="Thomas B.C."/>
            <person name="Malmstrom R."/>
            <person name="Stieglmeier M."/>
            <person name="Klingl A."/>
            <person name="Woyke T."/>
            <person name="Ryan C.M."/>
            <person name="Banfield J.F."/>
        </authorList>
    </citation>
    <scope>NUCLEOTIDE SEQUENCE [LARGE SCALE GENOMIC DNA]</scope>
    <source>
        <strain evidence="1">CG22_combo_CG10-13_8_21_14_all_32_8</strain>
    </source>
</reference>